<feature type="region of interest" description="Disordered" evidence="1">
    <location>
        <begin position="1"/>
        <end position="26"/>
    </location>
</feature>
<dbReference type="Proteomes" id="UP000051952">
    <property type="component" value="Unassembled WGS sequence"/>
</dbReference>
<evidence type="ECO:0000313" key="3">
    <source>
        <dbReference type="Proteomes" id="UP000051952"/>
    </source>
</evidence>
<gene>
    <name evidence="2" type="ORF">BSAL_27165</name>
</gene>
<reference evidence="3" key="1">
    <citation type="submission" date="2015-09" db="EMBL/GenBank/DDBJ databases">
        <authorList>
            <consortium name="Pathogen Informatics"/>
        </authorList>
    </citation>
    <scope>NUCLEOTIDE SEQUENCE [LARGE SCALE GENOMIC DNA]</scope>
    <source>
        <strain evidence="3">Lake Konstanz</strain>
    </source>
</reference>
<sequence>MMETVPTNAVAEETPHDAAPTSKEVRQTFSPEELDNARVVTQRVVEYCVATLGRCTFASEEALRQNVESVGITLDDVVFCVWEQSQCFVKPDQPLPVPTDLPDNLEDPGVPSQWSWRTHFVASLLDATIVAPVKWTAQQAWNVASWVTYDVVGYQRDGDDGAQAVALPPTVTDGARASPRKGVVFLPALHGLSRKVLDDLAAHHSYHNIFTVEMWEDYLLEALDIRNGSEVTEFLLAHRHVATISDDAIKRTGIVPNTPTSHSARAQLFHWIALMEVVDRTLVRWEHRMNDLKDVICYSSGEEGTIPRDMESVSDLQSAIDEYKLVQIQMVKLHSSLSGAEASTTLEECLSSWDSMMENFPQVLSLLELSKSL</sequence>
<organism evidence="2 3">
    <name type="scientific">Bodo saltans</name>
    <name type="common">Flagellated protozoan</name>
    <dbReference type="NCBI Taxonomy" id="75058"/>
    <lineage>
        <taxon>Eukaryota</taxon>
        <taxon>Discoba</taxon>
        <taxon>Euglenozoa</taxon>
        <taxon>Kinetoplastea</taxon>
        <taxon>Metakinetoplastina</taxon>
        <taxon>Eubodonida</taxon>
        <taxon>Bodonidae</taxon>
        <taxon>Bodo</taxon>
    </lineage>
</organism>
<protein>
    <submittedName>
        <fullName evidence="2">Uncharacterized protein</fullName>
    </submittedName>
</protein>
<keyword evidence="3" id="KW-1185">Reference proteome</keyword>
<dbReference type="AlphaFoldDB" id="A0A0S4JG51"/>
<proteinExistence type="predicted"/>
<name>A0A0S4JG51_BODSA</name>
<dbReference type="EMBL" id="CYKH01001839">
    <property type="protein sequence ID" value="CUG90517.1"/>
    <property type="molecule type" value="Genomic_DNA"/>
</dbReference>
<accession>A0A0S4JG51</accession>
<evidence type="ECO:0000313" key="2">
    <source>
        <dbReference type="EMBL" id="CUG90517.1"/>
    </source>
</evidence>
<evidence type="ECO:0000256" key="1">
    <source>
        <dbReference type="SAM" id="MobiDB-lite"/>
    </source>
</evidence>
<dbReference type="VEuPathDB" id="TriTrypDB:BSAL_27165"/>